<dbReference type="GO" id="GO:1990904">
    <property type="term" value="C:ribonucleoprotein complex"/>
    <property type="evidence" value="ECO:0007669"/>
    <property type="project" value="UniProtKB-KW"/>
</dbReference>
<evidence type="ECO:0000256" key="15">
    <source>
        <dbReference type="SAM" id="Coils"/>
    </source>
</evidence>
<dbReference type="FunFam" id="3.30.110.60:FF:000002">
    <property type="entry name" value="CRS2-associated factor 1, chloroplastic"/>
    <property type="match status" value="2"/>
</dbReference>
<feature type="compositionally biased region" description="Basic and acidic residues" evidence="16">
    <location>
        <begin position="70"/>
        <end position="85"/>
    </location>
</feature>
<dbReference type="Proteomes" id="UP000663760">
    <property type="component" value="Chromosome 1"/>
</dbReference>
<evidence type="ECO:0000256" key="11">
    <source>
        <dbReference type="ARBA" id="ARBA00064484"/>
    </source>
</evidence>
<feature type="coiled-coil region" evidence="15">
    <location>
        <begin position="754"/>
        <end position="788"/>
    </location>
</feature>
<evidence type="ECO:0000256" key="5">
    <source>
        <dbReference type="ARBA" id="ARBA00022737"/>
    </source>
</evidence>
<evidence type="ECO:0000256" key="6">
    <source>
        <dbReference type="ARBA" id="ARBA00022884"/>
    </source>
</evidence>
<dbReference type="InterPro" id="IPR035920">
    <property type="entry name" value="YhbY-like_sf"/>
</dbReference>
<reference evidence="18" key="1">
    <citation type="submission" date="2020-02" db="EMBL/GenBank/DDBJ databases">
        <authorList>
            <person name="Scholz U."/>
            <person name="Mascher M."/>
            <person name="Fiebig A."/>
        </authorList>
    </citation>
    <scope>NUCLEOTIDE SEQUENCE</scope>
</reference>
<keyword evidence="3" id="KW-0934">Plastid</keyword>
<feature type="region of interest" description="Disordered" evidence="16">
    <location>
        <begin position="816"/>
        <end position="881"/>
    </location>
</feature>
<gene>
    <name evidence="18" type="ORF">SI8410_01000349</name>
</gene>
<dbReference type="InterPro" id="IPR001890">
    <property type="entry name" value="RNA-binding_CRM"/>
</dbReference>
<dbReference type="InterPro" id="IPR045278">
    <property type="entry name" value="CRS1/CFM2/CFM3"/>
</dbReference>
<evidence type="ECO:0000256" key="12">
    <source>
        <dbReference type="ARBA" id="ARBA00073361"/>
    </source>
</evidence>
<keyword evidence="4" id="KW-0507">mRNA processing</keyword>
<dbReference type="PANTHER" id="PTHR31846">
    <property type="entry name" value="CRS1 / YHBY (CRM) DOMAIN-CONTAINING PROTEIN"/>
    <property type="match status" value="1"/>
</dbReference>
<dbReference type="Pfam" id="PF01985">
    <property type="entry name" value="CRS1_YhbY"/>
    <property type="match status" value="3"/>
</dbReference>
<evidence type="ECO:0000256" key="10">
    <source>
        <dbReference type="ARBA" id="ARBA00055648"/>
    </source>
</evidence>
<organism evidence="18 19">
    <name type="scientific">Spirodela intermedia</name>
    <name type="common">Intermediate duckweed</name>
    <dbReference type="NCBI Taxonomy" id="51605"/>
    <lineage>
        <taxon>Eukaryota</taxon>
        <taxon>Viridiplantae</taxon>
        <taxon>Streptophyta</taxon>
        <taxon>Embryophyta</taxon>
        <taxon>Tracheophyta</taxon>
        <taxon>Spermatophyta</taxon>
        <taxon>Magnoliopsida</taxon>
        <taxon>Liliopsida</taxon>
        <taxon>Araceae</taxon>
        <taxon>Lemnoideae</taxon>
        <taxon>Spirodela</taxon>
    </lineage>
</organism>
<feature type="domain" description="CRM" evidence="17">
    <location>
        <begin position="219"/>
        <end position="315"/>
    </location>
</feature>
<feature type="domain" description="CRM" evidence="17">
    <location>
        <begin position="634"/>
        <end position="734"/>
    </location>
</feature>
<comment type="subunit">
    <text evidence="11">Interacts with RNA. Part of large ribonucleo-protein particles that contain CAF1 and/or CAF2, and RNC1.</text>
</comment>
<dbReference type="GO" id="GO:0003729">
    <property type="term" value="F:mRNA binding"/>
    <property type="evidence" value="ECO:0007669"/>
    <property type="project" value="InterPro"/>
</dbReference>
<dbReference type="AlphaFoldDB" id="A0A7I8JWC1"/>
<proteinExistence type="predicted"/>
<evidence type="ECO:0000256" key="13">
    <source>
        <dbReference type="ARBA" id="ARBA00081881"/>
    </source>
</evidence>
<keyword evidence="15" id="KW-0175">Coiled coil</keyword>
<evidence type="ECO:0000256" key="8">
    <source>
        <dbReference type="ARBA" id="ARBA00023187"/>
    </source>
</evidence>
<dbReference type="OrthoDB" id="551352at2759"/>
<dbReference type="FunFam" id="3.30.110.60:FF:000003">
    <property type="entry name" value="CRM-domain containing factor CFM3B, chloroplastic"/>
    <property type="match status" value="1"/>
</dbReference>
<dbReference type="EMBL" id="LR746264">
    <property type="protein sequence ID" value="CAA7388047.1"/>
    <property type="molecule type" value="Genomic_DNA"/>
</dbReference>
<dbReference type="SMART" id="SM01103">
    <property type="entry name" value="CRS1_YhbY"/>
    <property type="match status" value="3"/>
</dbReference>
<protein>
    <recommendedName>
        <fullName evidence="12">CRM-domain containing factor CFM3, chloroplastic/mitochondrial</fullName>
    </recommendedName>
    <alternativeName>
        <fullName evidence="13">Protein CRM FAMILY MEMBER 3</fullName>
    </alternativeName>
</protein>
<feature type="compositionally biased region" description="Acidic residues" evidence="16">
    <location>
        <begin position="819"/>
        <end position="848"/>
    </location>
</feature>
<comment type="function">
    <text evidence="10">Binds specific group II introns in chloroplasts and facilitates their splicing. Acts on subgroup IIB introns. The substrates of the subgroup IIB also require the CRM domain proteins CAF1 or CAF2, with a simultaneous binding of CFM3 and CAF1 or CAF2. May influence the biogenesis of the mitochondrial small ribosomal subunit.</text>
</comment>
<evidence type="ECO:0000256" key="7">
    <source>
        <dbReference type="ARBA" id="ARBA00022946"/>
    </source>
</evidence>
<comment type="subcellular location">
    <subcellularLocation>
        <location evidence="1">Plastid</location>
        <location evidence="1">Chloroplast</location>
    </subcellularLocation>
</comment>
<evidence type="ECO:0000256" key="2">
    <source>
        <dbReference type="ARBA" id="ARBA00022528"/>
    </source>
</evidence>
<accession>A0A7I8JWC1</accession>
<dbReference type="GO" id="GO:0000373">
    <property type="term" value="P:Group II intron splicing"/>
    <property type="evidence" value="ECO:0007669"/>
    <property type="project" value="UniProtKB-ARBA"/>
</dbReference>
<keyword evidence="9" id="KW-0687">Ribonucleoprotein</keyword>
<keyword evidence="8" id="KW-0508">mRNA splicing</keyword>
<sequence>MGAFAPAACQFHAGAGTTAGGAAAAAAATTTFLFIDSLRASVACIQTRRRFSHFLRHSHSSSSSSPSTAETHRREEKLPRGPPEWMEKWGRGGFRSFRRRPQAALDYRGSFSSDDEEVGTSRSTGSSTMERIVEKLKRFGYIDEGPPERKDKPPPERGSVEDIFYAEDGILPDTRGGLSWDLTKEREVLFPWEKREGSGEAGDAPPARRKQSRTSLAELTLPETELRRLRHLAIRTKSKIKIGGAGVTREIVDRIHEKWRAEEVVRLKCEGPPALNMKRMHEILERKTGGLVIWRSGSSLSLYRGLGYELTQTQKKPVQDAHVSRNGYSGESMEVSLEKDSRSYAQPLDESLISSTEKKKANESAKEIKYEHEVDKLLDDLGPRYEDWPGPDPLPVDADLLPGVVHGYKPPFRVLPYGVRPALGMKEGTALRRLARVLPPHFALGRSRQHQGLAAAMAKLWERSSIAKIALKRGVQLTSSERMAIDIQRLTGGILLSRNKDYIVFYRGKDFLSPEVAEALMERERLAMVLQEEEEQARLQASSSVLPGIEAVEESGSTGTLEETLEANARWGKKLDDDHKNRMMRASEVARHAQLVRKLEKKLSVADRKLVKAERALGKVEEFLKPVEPRSDPESITDEERFMFRKLGLRMKAFLLLGRRGIFGGTVENMHLHWKYRELVKVIIKAKNFAQVRNVALSLEAESGGVLVSVDKISKGFAIIVYRGKDYHRPPSLRPRNLLTKRKALARSIELQRREALRRYISGLQKKVEQLKSELDQMEDARDRGDEDLYVRLDAAYLTADEDSEEEGDEAYLETLDGSMDDDEDDDEDDDDAEAEGYGEDSEEELVDSFDSVLDDYSGQLIEASDDETYSKTVGKEEHHL</sequence>
<feature type="region of interest" description="Disordered" evidence="16">
    <location>
        <begin position="193"/>
        <end position="215"/>
    </location>
</feature>
<feature type="region of interest" description="Disordered" evidence="16">
    <location>
        <begin position="55"/>
        <end position="85"/>
    </location>
</feature>
<dbReference type="Gene3D" id="3.30.110.60">
    <property type="entry name" value="YhbY-like"/>
    <property type="match status" value="3"/>
</dbReference>
<evidence type="ECO:0000313" key="19">
    <source>
        <dbReference type="Proteomes" id="UP000663760"/>
    </source>
</evidence>
<evidence type="ECO:0000256" key="3">
    <source>
        <dbReference type="ARBA" id="ARBA00022640"/>
    </source>
</evidence>
<keyword evidence="5" id="KW-0677">Repeat</keyword>
<feature type="region of interest" description="Disordered" evidence="16">
    <location>
        <begin position="108"/>
        <end position="128"/>
    </location>
</feature>
<dbReference type="GO" id="GO:0009507">
    <property type="term" value="C:chloroplast"/>
    <property type="evidence" value="ECO:0007669"/>
    <property type="project" value="UniProtKB-SubCell"/>
</dbReference>
<keyword evidence="6 14" id="KW-0694">RNA-binding</keyword>
<dbReference type="SUPFAM" id="SSF75471">
    <property type="entry name" value="YhbY-like"/>
    <property type="match status" value="3"/>
</dbReference>
<dbReference type="PROSITE" id="PS51295">
    <property type="entry name" value="CRM"/>
    <property type="match status" value="3"/>
</dbReference>
<evidence type="ECO:0000256" key="14">
    <source>
        <dbReference type="PROSITE-ProRule" id="PRU00626"/>
    </source>
</evidence>
<keyword evidence="7" id="KW-0809">Transit peptide</keyword>
<evidence type="ECO:0000256" key="4">
    <source>
        <dbReference type="ARBA" id="ARBA00022664"/>
    </source>
</evidence>
<keyword evidence="19" id="KW-1185">Reference proteome</keyword>
<dbReference type="GO" id="GO:0006397">
    <property type="term" value="P:mRNA processing"/>
    <property type="evidence" value="ECO:0007669"/>
    <property type="project" value="UniProtKB-KW"/>
</dbReference>
<keyword evidence="2" id="KW-0150">Chloroplast</keyword>
<evidence type="ECO:0000256" key="16">
    <source>
        <dbReference type="SAM" id="MobiDB-lite"/>
    </source>
</evidence>
<evidence type="ECO:0000313" key="18">
    <source>
        <dbReference type="EMBL" id="CAA7388047.1"/>
    </source>
</evidence>
<dbReference type="PANTHER" id="PTHR31846:SF19">
    <property type="entry name" value="CRM-DOMAIN CONTAINING FACTOR CFM3A, CHLOROPLASTIC_MITOCHONDRIAL"/>
    <property type="match status" value="1"/>
</dbReference>
<evidence type="ECO:0000256" key="9">
    <source>
        <dbReference type="ARBA" id="ARBA00023274"/>
    </source>
</evidence>
<feature type="domain" description="CRM" evidence="17">
    <location>
        <begin position="421"/>
        <end position="518"/>
    </location>
</feature>
<evidence type="ECO:0000256" key="1">
    <source>
        <dbReference type="ARBA" id="ARBA00004229"/>
    </source>
</evidence>
<evidence type="ECO:0000259" key="17">
    <source>
        <dbReference type="PROSITE" id="PS51295"/>
    </source>
</evidence>
<name>A0A7I8JWC1_SPIIN</name>